<keyword evidence="1 5" id="KW-0378">Hydrolase</keyword>
<evidence type="ECO:0000313" key="6">
    <source>
        <dbReference type="Proteomes" id="UP000250443"/>
    </source>
</evidence>
<name>A0A2X2CTM3_PSELU</name>
<reference evidence="4 8" key="3">
    <citation type="submission" date="2020-11" db="EMBL/GenBank/DDBJ databases">
        <title>Enhanced detection system for hospital associated transmission using whole genome sequencing surveillance.</title>
        <authorList>
            <person name="Harrison L.H."/>
            <person name="Van Tyne D."/>
            <person name="Marsh J.W."/>
            <person name="Griffith M.P."/>
            <person name="Snyder D.J."/>
            <person name="Cooper V.S."/>
            <person name="Mustapha M."/>
        </authorList>
    </citation>
    <scope>NUCLEOTIDE SEQUENCE [LARGE SCALE GENOMIC DNA]</scope>
    <source>
        <strain evidence="4 8">PSB00013</strain>
    </source>
</reference>
<dbReference type="Gene3D" id="3.40.50.1820">
    <property type="entry name" value="alpha/beta hydrolase"/>
    <property type="match status" value="1"/>
</dbReference>
<dbReference type="GeneID" id="300266799"/>
<reference evidence="5 6" key="1">
    <citation type="submission" date="2018-06" db="EMBL/GenBank/DDBJ databases">
        <authorList>
            <consortium name="Pathogen Informatics"/>
            <person name="Doyle S."/>
        </authorList>
    </citation>
    <scope>NUCLEOTIDE SEQUENCE [LARGE SCALE GENOMIC DNA]</scope>
    <source>
        <strain evidence="5 6">NCTC11842</strain>
    </source>
</reference>
<evidence type="ECO:0000256" key="1">
    <source>
        <dbReference type="ARBA" id="ARBA00022801"/>
    </source>
</evidence>
<dbReference type="Proteomes" id="UP000638986">
    <property type="component" value="Unassembled WGS sequence"/>
</dbReference>
<dbReference type="PANTHER" id="PTHR43798">
    <property type="entry name" value="MONOACYLGLYCEROL LIPASE"/>
    <property type="match status" value="1"/>
</dbReference>
<protein>
    <submittedName>
        <fullName evidence="3">Alpha/beta fold hydrolase</fullName>
    </submittedName>
    <submittedName>
        <fullName evidence="5">Putative biotin biosynthesis protein bioH</fullName>
        <ecNumber evidence="5">3.1.1.85</ecNumber>
    </submittedName>
</protein>
<sequence length="241" mass="26433">MRDTLVLLPGWGLGTAPLEPLRDELLEIAPYLDVLIEPLPDMADASGWFDDIDARLPDNVWLGGWSLGGMIASELTRRRGDRTLGLITMASNPCFVARHGWQSAMSRSVFTDFYEACTLDAELTLKRFTHLVSQGARDRKTLARLLQVALPETSGEVAVAGLELLAQLDTREALQAYSGPQLHLFASNDALVPVSAAQALMDEIPDIEVHVFEPASHGLPLERPDEIAAAIERFIYEGRDG</sequence>
<dbReference type="InterPro" id="IPR000073">
    <property type="entry name" value="AB_hydrolase_1"/>
</dbReference>
<dbReference type="Proteomes" id="UP000626180">
    <property type="component" value="Unassembled WGS sequence"/>
</dbReference>
<evidence type="ECO:0000313" key="5">
    <source>
        <dbReference type="EMBL" id="SPZ12102.1"/>
    </source>
</evidence>
<dbReference type="SUPFAM" id="SSF53474">
    <property type="entry name" value="alpha/beta-Hydrolases"/>
    <property type="match status" value="1"/>
</dbReference>
<dbReference type="GO" id="GO:0090499">
    <property type="term" value="F:pimelyl-[acyl-carrier protein] methyl ester esterase activity"/>
    <property type="evidence" value="ECO:0007669"/>
    <property type="project" value="UniProtKB-EC"/>
</dbReference>
<evidence type="ECO:0000313" key="7">
    <source>
        <dbReference type="Proteomes" id="UP000626180"/>
    </source>
</evidence>
<dbReference type="EMBL" id="UAUF01000014">
    <property type="protein sequence ID" value="SPZ12102.1"/>
    <property type="molecule type" value="Genomic_DNA"/>
</dbReference>
<dbReference type="InterPro" id="IPR029058">
    <property type="entry name" value="AB_hydrolase_fold"/>
</dbReference>
<accession>A0A2X2CTM3</accession>
<dbReference type="PANTHER" id="PTHR43798:SF33">
    <property type="entry name" value="HYDROLASE, PUTATIVE (AFU_ORTHOLOGUE AFUA_2G14860)-RELATED"/>
    <property type="match status" value="1"/>
</dbReference>
<evidence type="ECO:0000313" key="8">
    <source>
        <dbReference type="Proteomes" id="UP000638986"/>
    </source>
</evidence>
<dbReference type="Proteomes" id="UP000250443">
    <property type="component" value="Unassembled WGS sequence"/>
</dbReference>
<organism evidence="5 6">
    <name type="scientific">Pseudomonas luteola</name>
    <dbReference type="NCBI Taxonomy" id="47886"/>
    <lineage>
        <taxon>Bacteria</taxon>
        <taxon>Pseudomonadati</taxon>
        <taxon>Pseudomonadota</taxon>
        <taxon>Gammaproteobacteria</taxon>
        <taxon>Pseudomonadales</taxon>
        <taxon>Pseudomonadaceae</taxon>
        <taxon>Pseudomonas</taxon>
    </lineage>
</organism>
<dbReference type="GO" id="GO:0016020">
    <property type="term" value="C:membrane"/>
    <property type="evidence" value="ECO:0007669"/>
    <property type="project" value="TreeGrafter"/>
</dbReference>
<evidence type="ECO:0000313" key="3">
    <source>
        <dbReference type="EMBL" id="MBF8641033.1"/>
    </source>
</evidence>
<dbReference type="AlphaFoldDB" id="A0A2X2CTM3"/>
<dbReference type="GO" id="GO:0006508">
    <property type="term" value="P:proteolysis"/>
    <property type="evidence" value="ECO:0007669"/>
    <property type="project" value="InterPro"/>
</dbReference>
<dbReference type="InterPro" id="IPR002471">
    <property type="entry name" value="Pept_S9_AS"/>
</dbReference>
<dbReference type="Pfam" id="PF12697">
    <property type="entry name" value="Abhydrolase_6"/>
    <property type="match status" value="1"/>
</dbReference>
<reference evidence="3 7" key="2">
    <citation type="submission" date="2020-10" db="EMBL/GenBank/DDBJ databases">
        <title>Genome sequences of Pseudomonas isolates.</title>
        <authorList>
            <person name="Wessels L."/>
            <person name="Reich F."/>
            <person name="Hammerl J."/>
        </authorList>
    </citation>
    <scope>NUCLEOTIDE SEQUENCE [LARGE SCALE GENOMIC DNA]</scope>
    <source>
        <strain evidence="3 7">20-MO00624-0</strain>
    </source>
</reference>
<feature type="domain" description="AB hydrolase-1" evidence="2">
    <location>
        <begin position="5"/>
        <end position="230"/>
    </location>
</feature>
<dbReference type="EC" id="3.1.1.85" evidence="5"/>
<proteinExistence type="predicted"/>
<evidence type="ECO:0000259" key="2">
    <source>
        <dbReference type="Pfam" id="PF12697"/>
    </source>
</evidence>
<dbReference type="EMBL" id="JADTXM010000003">
    <property type="protein sequence ID" value="MBH3438220.1"/>
    <property type="molecule type" value="Genomic_DNA"/>
</dbReference>
<dbReference type="InterPro" id="IPR050266">
    <property type="entry name" value="AB_hydrolase_sf"/>
</dbReference>
<dbReference type="EMBL" id="JADMCD010000004">
    <property type="protein sequence ID" value="MBF8641033.1"/>
    <property type="molecule type" value="Genomic_DNA"/>
</dbReference>
<dbReference type="PROSITE" id="PS00708">
    <property type="entry name" value="PRO_ENDOPEP_SER"/>
    <property type="match status" value="1"/>
</dbReference>
<gene>
    <name evidence="5" type="primary">bioH_1</name>
    <name evidence="4" type="ORF">I5Q09_05930</name>
    <name evidence="3" type="ORF">IRZ65_10090</name>
    <name evidence="5" type="ORF">NCTC11842_04285</name>
</gene>
<dbReference type="RefSeq" id="WP_010796030.1">
    <property type="nucleotide sequence ID" value="NZ_CP044086.1"/>
</dbReference>
<dbReference type="GO" id="GO:0004252">
    <property type="term" value="F:serine-type endopeptidase activity"/>
    <property type="evidence" value="ECO:0007669"/>
    <property type="project" value="InterPro"/>
</dbReference>
<evidence type="ECO:0000313" key="4">
    <source>
        <dbReference type="EMBL" id="MBH3438220.1"/>
    </source>
</evidence>
<keyword evidence="7" id="KW-1185">Reference proteome</keyword>